<keyword evidence="7" id="KW-0325">Glycoprotein</keyword>
<feature type="domain" description="Ig-like" evidence="9">
    <location>
        <begin position="35"/>
        <end position="110"/>
    </location>
</feature>
<evidence type="ECO:0000256" key="2">
    <source>
        <dbReference type="ARBA" id="ARBA00022475"/>
    </source>
</evidence>
<dbReference type="SMART" id="SM00406">
    <property type="entry name" value="IGv"/>
    <property type="match status" value="2"/>
</dbReference>
<evidence type="ECO:0000256" key="1">
    <source>
        <dbReference type="ARBA" id="ARBA00004236"/>
    </source>
</evidence>
<keyword evidence="2" id="KW-1003">Cell membrane</keyword>
<evidence type="ECO:0000256" key="4">
    <source>
        <dbReference type="ARBA" id="ARBA00022859"/>
    </source>
</evidence>
<evidence type="ECO:0000256" key="6">
    <source>
        <dbReference type="ARBA" id="ARBA00023157"/>
    </source>
</evidence>
<dbReference type="InterPro" id="IPR036179">
    <property type="entry name" value="Ig-like_dom_sf"/>
</dbReference>
<evidence type="ECO:0000313" key="10">
    <source>
        <dbReference type="Ensembl" id="ENSPFOP00000006780.2"/>
    </source>
</evidence>
<evidence type="ECO:0000313" key="11">
    <source>
        <dbReference type="Proteomes" id="UP000028760"/>
    </source>
</evidence>
<reference evidence="11" key="1">
    <citation type="submission" date="2013-10" db="EMBL/GenBank/DDBJ databases">
        <authorList>
            <person name="Schartl M."/>
            <person name="Warren W."/>
        </authorList>
    </citation>
    <scope>NUCLEOTIDE SEQUENCE [LARGE SCALE GENOMIC DNA]</scope>
    <source>
        <strain evidence="11">female</strain>
    </source>
</reference>
<evidence type="ECO:0000256" key="8">
    <source>
        <dbReference type="SAM" id="SignalP"/>
    </source>
</evidence>
<reference evidence="10" key="2">
    <citation type="submission" date="2025-08" db="UniProtKB">
        <authorList>
            <consortium name="Ensembl"/>
        </authorList>
    </citation>
    <scope>IDENTIFICATION</scope>
</reference>
<dbReference type="GeneTree" id="ENSGT01030000234530"/>
<feature type="signal peptide" evidence="8">
    <location>
        <begin position="1"/>
        <end position="24"/>
    </location>
</feature>
<dbReference type="EMBL" id="AYCK01003787">
    <property type="status" value="NOT_ANNOTATED_CDS"/>
    <property type="molecule type" value="Genomic_DNA"/>
</dbReference>
<dbReference type="GO" id="GO:0002376">
    <property type="term" value="P:immune system process"/>
    <property type="evidence" value="ECO:0007669"/>
    <property type="project" value="UniProtKB-KW"/>
</dbReference>
<dbReference type="OMA" id="NGNYCER"/>
<dbReference type="SUPFAM" id="SSF48726">
    <property type="entry name" value="Immunoglobulin"/>
    <property type="match status" value="2"/>
</dbReference>
<dbReference type="Ensembl" id="ENSPFOT00000006792.2">
    <property type="protein sequence ID" value="ENSPFOP00000006780.2"/>
    <property type="gene ID" value="ENSPFOG00000006891.2"/>
</dbReference>
<evidence type="ECO:0000256" key="3">
    <source>
        <dbReference type="ARBA" id="ARBA00022729"/>
    </source>
</evidence>
<dbReference type="GO" id="GO:0005886">
    <property type="term" value="C:plasma membrane"/>
    <property type="evidence" value="ECO:0007669"/>
    <property type="project" value="UniProtKB-SubCell"/>
</dbReference>
<keyword evidence="6" id="KW-1015">Disulfide bond</keyword>
<evidence type="ECO:0000259" key="9">
    <source>
        <dbReference type="PROSITE" id="PS50835"/>
    </source>
</evidence>
<dbReference type="SMART" id="SM00409">
    <property type="entry name" value="IG"/>
    <property type="match status" value="2"/>
</dbReference>
<keyword evidence="3 8" id="KW-0732">Signal</keyword>
<reference evidence="10" key="3">
    <citation type="submission" date="2025-09" db="UniProtKB">
        <authorList>
            <consortium name="Ensembl"/>
        </authorList>
    </citation>
    <scope>IDENTIFICATION</scope>
</reference>
<keyword evidence="11" id="KW-1185">Reference proteome</keyword>
<dbReference type="PROSITE" id="PS50835">
    <property type="entry name" value="IG_LIKE"/>
    <property type="match status" value="2"/>
</dbReference>
<proteinExistence type="predicted"/>
<dbReference type="Gene3D" id="2.60.40.10">
    <property type="entry name" value="Immunoglobulins"/>
    <property type="match status" value="2"/>
</dbReference>
<dbReference type="InterPro" id="IPR013783">
    <property type="entry name" value="Ig-like_fold"/>
</dbReference>
<dbReference type="InterPro" id="IPR052051">
    <property type="entry name" value="TCR_complex_component"/>
</dbReference>
<dbReference type="PANTHER" id="PTHR19433:SF111">
    <property type="entry name" value="T CELL RECEPTOR ALPHA VARIABLE 4"/>
    <property type="match status" value="1"/>
</dbReference>
<protein>
    <recommendedName>
        <fullName evidence="9">Ig-like domain-containing protein</fullName>
    </recommendedName>
</protein>
<feature type="domain" description="Ig-like" evidence="9">
    <location>
        <begin position="131"/>
        <end position="229"/>
    </location>
</feature>
<dbReference type="InterPro" id="IPR007110">
    <property type="entry name" value="Ig-like_dom"/>
</dbReference>
<evidence type="ECO:0000256" key="7">
    <source>
        <dbReference type="ARBA" id="ARBA00023180"/>
    </source>
</evidence>
<accession>A0A087XLX7</accession>
<evidence type="ECO:0000256" key="5">
    <source>
        <dbReference type="ARBA" id="ARBA00023136"/>
    </source>
</evidence>
<keyword evidence="4" id="KW-0391">Immunity</keyword>
<name>A0A087XLX7_POEFO</name>
<organism evidence="10 11">
    <name type="scientific">Poecilia formosa</name>
    <name type="common">Amazon molly</name>
    <name type="synonym">Limia formosa</name>
    <dbReference type="NCBI Taxonomy" id="48698"/>
    <lineage>
        <taxon>Eukaryota</taxon>
        <taxon>Metazoa</taxon>
        <taxon>Chordata</taxon>
        <taxon>Craniata</taxon>
        <taxon>Vertebrata</taxon>
        <taxon>Euteleostomi</taxon>
        <taxon>Actinopterygii</taxon>
        <taxon>Neopterygii</taxon>
        <taxon>Teleostei</taxon>
        <taxon>Neoteleostei</taxon>
        <taxon>Acanthomorphata</taxon>
        <taxon>Ovalentaria</taxon>
        <taxon>Atherinomorphae</taxon>
        <taxon>Cyprinodontiformes</taxon>
        <taxon>Poeciliidae</taxon>
        <taxon>Poeciliinae</taxon>
        <taxon>Poecilia</taxon>
    </lineage>
</organism>
<dbReference type="PANTHER" id="PTHR19433">
    <property type="entry name" value="T-CELL RECEPTOR ALPHA CHAIN V REGION-RELATED"/>
    <property type="match status" value="1"/>
</dbReference>
<dbReference type="GO" id="GO:0009617">
    <property type="term" value="P:response to bacterium"/>
    <property type="evidence" value="ECO:0007669"/>
    <property type="project" value="TreeGrafter"/>
</dbReference>
<dbReference type="AlphaFoldDB" id="A0A087XLX7"/>
<feature type="chain" id="PRO_5001833183" description="Ig-like domain-containing protein" evidence="8">
    <location>
        <begin position="25"/>
        <end position="339"/>
    </location>
</feature>
<dbReference type="Pfam" id="PF07686">
    <property type="entry name" value="V-set"/>
    <property type="match status" value="2"/>
</dbReference>
<dbReference type="InterPro" id="IPR013106">
    <property type="entry name" value="Ig_V-set"/>
</dbReference>
<dbReference type="EMBL" id="AYCK01003788">
    <property type="status" value="NOT_ANNOTATED_CDS"/>
    <property type="molecule type" value="Genomic_DNA"/>
</dbReference>
<dbReference type="InterPro" id="IPR003599">
    <property type="entry name" value="Ig_sub"/>
</dbReference>
<sequence>MIKKKMVVIFYFLLLLGDGRVINGYNLETKTIQVGKNVTLTCPRLPTSQSQNMFWVKFSSGNWPESLGQTITFDYEKVFQTRHFTTKQGKGTFVLHIKEAQRNDTALYYCVKVESLKLVFLNGIFLKIEGPESALTAVIQEPLCDPVFPGDRVTLRCSVFSDCESRKCPTDHRVYWLKTGPDKSHPDIIYADGNRTNRCQRKIDNRTKWVYNFSKNISSSDAGIYYCAVATCGEILFGNGTKLGVKEFLVQAIDPFSCFFLSSGIIYFTKLEIILVSFPVTRSRQRLFRTCIVMSFSFAVQNEDGRDLNYAALHFGAGKATRGKKRKETEDSVYSQVKL</sequence>
<comment type="subcellular location">
    <subcellularLocation>
        <location evidence="1">Cell membrane</location>
    </subcellularLocation>
</comment>
<dbReference type="CDD" id="cd00099">
    <property type="entry name" value="IgV"/>
    <property type="match status" value="1"/>
</dbReference>
<keyword evidence="5" id="KW-0472">Membrane</keyword>
<dbReference type="Proteomes" id="UP000028760">
    <property type="component" value="Unassembled WGS sequence"/>
</dbReference>